<dbReference type="GeneID" id="102807738"/>
<dbReference type="PANTHER" id="PTHR44229:SF4">
    <property type="entry name" value="15-HYDROXYPROSTAGLANDIN DEHYDROGENASE [NAD(+)]"/>
    <property type="match status" value="1"/>
</dbReference>
<dbReference type="PRINTS" id="PR00080">
    <property type="entry name" value="SDRFAMILY"/>
</dbReference>
<comment type="catalytic activity">
    <reaction evidence="11">
        <text>14-hydroxy-(4Z,7Z,10Z,12E,16Z,19Z)-docosahexaenoate + NAD(+) = 14-oxo-(4Z,7Z,10Z,12E,16Z,19Z)-docosahexaenoate + NADH + H(+)</text>
        <dbReference type="Rhea" id="RHEA:48952"/>
        <dbReference type="ChEBI" id="CHEBI:15378"/>
        <dbReference type="ChEBI" id="CHEBI:57540"/>
        <dbReference type="ChEBI" id="CHEBI:57945"/>
        <dbReference type="ChEBI" id="CHEBI:90866"/>
        <dbReference type="ChEBI" id="CHEBI:90867"/>
    </reaction>
    <physiologicalReaction direction="left-to-right" evidence="11">
        <dbReference type="Rhea" id="RHEA:48953"/>
    </physiologicalReaction>
</comment>
<comment type="catalytic activity">
    <reaction evidence="12">
        <text>15-oxo-(5S,6R)-dihydroxy-(7E,9E,11Z)-eicosatrienoate + NADH + H(+) = (5S,6R,15S)-trihydroxy-(7E,9E,11Z)-eicosatrienoate + NAD(+)</text>
        <dbReference type="Rhea" id="RHEA:41596"/>
        <dbReference type="ChEBI" id="CHEBI:15378"/>
        <dbReference type="ChEBI" id="CHEBI:57540"/>
        <dbReference type="ChEBI" id="CHEBI:57945"/>
        <dbReference type="ChEBI" id="CHEBI:78325"/>
        <dbReference type="ChEBI" id="CHEBI:78329"/>
    </reaction>
    <physiologicalReaction direction="left-to-right" evidence="12">
        <dbReference type="Rhea" id="RHEA:41597"/>
    </physiologicalReaction>
</comment>
<evidence type="ECO:0000256" key="15">
    <source>
        <dbReference type="ARBA" id="ARBA00048393"/>
    </source>
</evidence>
<evidence type="ECO:0000256" key="16">
    <source>
        <dbReference type="ARBA" id="ARBA00048535"/>
    </source>
</evidence>
<evidence type="ECO:0000256" key="3">
    <source>
        <dbReference type="ARBA" id="ARBA00038968"/>
    </source>
</evidence>
<organism evidence="23 24">
    <name type="scientific">Saccoglossus kowalevskii</name>
    <name type="common">Acorn worm</name>
    <dbReference type="NCBI Taxonomy" id="10224"/>
    <lineage>
        <taxon>Eukaryota</taxon>
        <taxon>Metazoa</taxon>
        <taxon>Hemichordata</taxon>
        <taxon>Enteropneusta</taxon>
        <taxon>Harrimaniidae</taxon>
        <taxon>Saccoglossus</taxon>
    </lineage>
</organism>
<comment type="catalytic activity">
    <reaction evidence="18">
        <text>prostaglandin E2 + NAD(+) = 15-oxoprostaglandin E2 + NADH + H(+)</text>
        <dbReference type="Rhea" id="RHEA:11876"/>
        <dbReference type="ChEBI" id="CHEBI:15378"/>
        <dbReference type="ChEBI" id="CHEBI:57400"/>
        <dbReference type="ChEBI" id="CHEBI:57540"/>
        <dbReference type="ChEBI" id="CHEBI:57945"/>
        <dbReference type="ChEBI" id="CHEBI:606564"/>
        <dbReference type="EC" id="1.1.1.141"/>
    </reaction>
    <physiologicalReaction direction="left-to-right" evidence="18">
        <dbReference type="Rhea" id="RHEA:11877"/>
    </physiologicalReaction>
</comment>
<comment type="catalytic activity">
    <reaction evidence="9">
        <text>prostaglandin E1 + NAD(+) = 15-oxoprostaglandin E1 + NADH + H(+)</text>
        <dbReference type="Rhea" id="RHEA:16477"/>
        <dbReference type="ChEBI" id="CHEBI:15378"/>
        <dbReference type="ChEBI" id="CHEBI:57397"/>
        <dbReference type="ChEBI" id="CHEBI:57401"/>
        <dbReference type="ChEBI" id="CHEBI:57540"/>
        <dbReference type="ChEBI" id="CHEBI:57945"/>
    </reaction>
    <physiologicalReaction direction="left-to-right" evidence="9">
        <dbReference type="Rhea" id="RHEA:16478"/>
    </physiologicalReaction>
</comment>
<dbReference type="RefSeq" id="XP_006821015.1">
    <property type="nucleotide sequence ID" value="XM_006820952.1"/>
</dbReference>
<dbReference type="InterPro" id="IPR002347">
    <property type="entry name" value="SDR_fam"/>
</dbReference>
<evidence type="ECO:0000313" key="23">
    <source>
        <dbReference type="Proteomes" id="UP000694865"/>
    </source>
</evidence>
<evidence type="ECO:0000256" key="22">
    <source>
        <dbReference type="RuleBase" id="RU000363"/>
    </source>
</evidence>
<dbReference type="SUPFAM" id="SSF51735">
    <property type="entry name" value="NAD(P)-binding Rossmann-fold domains"/>
    <property type="match status" value="1"/>
</dbReference>
<dbReference type="PANTHER" id="PTHR44229">
    <property type="entry name" value="15-HYDROXYPROSTAGLANDIN DEHYDROGENASE [NAD(+)]"/>
    <property type="match status" value="1"/>
</dbReference>
<gene>
    <name evidence="24" type="primary">LOC102807738</name>
</gene>
<evidence type="ECO:0000256" key="7">
    <source>
        <dbReference type="ARBA" id="ARBA00042026"/>
    </source>
</evidence>
<dbReference type="EC" id="1.1.1.141" evidence="3"/>
<dbReference type="PROSITE" id="PS00061">
    <property type="entry name" value="ADH_SHORT"/>
    <property type="match status" value="1"/>
</dbReference>
<dbReference type="PRINTS" id="PR00081">
    <property type="entry name" value="GDHRDH"/>
</dbReference>
<evidence type="ECO:0000256" key="2">
    <source>
        <dbReference type="ARBA" id="ARBA00023002"/>
    </source>
</evidence>
<evidence type="ECO:0000256" key="11">
    <source>
        <dbReference type="ARBA" id="ARBA00048008"/>
    </source>
</evidence>
<dbReference type="InterPro" id="IPR020904">
    <property type="entry name" value="Sc_DH/Rdtase_CS"/>
</dbReference>
<evidence type="ECO:0000256" key="21">
    <source>
        <dbReference type="ARBA" id="ARBA00049188"/>
    </source>
</evidence>
<dbReference type="Pfam" id="PF00106">
    <property type="entry name" value="adh_short"/>
    <property type="match status" value="1"/>
</dbReference>
<evidence type="ECO:0000256" key="1">
    <source>
        <dbReference type="ARBA" id="ARBA00006484"/>
    </source>
</evidence>
<comment type="catalytic activity">
    <reaction evidence="10">
        <text>resolvin D1 + NAD(+) = 8-oxoresolvin D1 + NADH + H(+)</text>
        <dbReference type="Rhea" id="RHEA:50124"/>
        <dbReference type="ChEBI" id="CHEBI:15378"/>
        <dbReference type="ChEBI" id="CHEBI:57540"/>
        <dbReference type="ChEBI" id="CHEBI:57945"/>
        <dbReference type="ChEBI" id="CHEBI:132079"/>
        <dbReference type="ChEBI" id="CHEBI:132080"/>
    </reaction>
    <physiologicalReaction direction="left-to-right" evidence="10">
        <dbReference type="Rhea" id="RHEA:50125"/>
    </physiologicalReaction>
</comment>
<comment type="catalytic activity">
    <reaction evidence="16">
        <text>lipoxin A4 + NAD(+) = 15-oxo-(5S,6R)-dihydroxy-(7E,9E,11Z,13E)-eicosatetraenoate + NADH + H(+)</text>
        <dbReference type="Rhea" id="RHEA:41572"/>
        <dbReference type="ChEBI" id="CHEBI:15378"/>
        <dbReference type="ChEBI" id="CHEBI:57540"/>
        <dbReference type="ChEBI" id="CHEBI:57945"/>
        <dbReference type="ChEBI" id="CHEBI:67026"/>
        <dbReference type="ChEBI" id="CHEBI:78311"/>
    </reaction>
    <physiologicalReaction direction="left-to-right" evidence="16">
        <dbReference type="Rhea" id="RHEA:41573"/>
    </physiologicalReaction>
</comment>
<evidence type="ECO:0000256" key="17">
    <source>
        <dbReference type="ARBA" id="ARBA00048611"/>
    </source>
</evidence>
<dbReference type="Gene3D" id="3.40.50.720">
    <property type="entry name" value="NAD(P)-binding Rossmann-like Domain"/>
    <property type="match status" value="1"/>
</dbReference>
<comment type="catalytic activity">
    <reaction evidence="19">
        <text>resolvin D2 + NAD(+) = 16-oxoresolvin D2 + NADH + H(+)</text>
        <dbReference type="Rhea" id="RHEA:53588"/>
        <dbReference type="ChEBI" id="CHEBI:15378"/>
        <dbReference type="ChEBI" id="CHEBI:57540"/>
        <dbReference type="ChEBI" id="CHEBI:57945"/>
        <dbReference type="ChEBI" id="CHEBI:133367"/>
        <dbReference type="ChEBI" id="CHEBI:137498"/>
    </reaction>
    <physiologicalReaction direction="left-to-right" evidence="19">
        <dbReference type="Rhea" id="RHEA:53589"/>
    </physiologicalReaction>
</comment>
<proteinExistence type="inferred from homology"/>
<keyword evidence="2" id="KW-0560">Oxidoreductase</keyword>
<evidence type="ECO:0000256" key="10">
    <source>
        <dbReference type="ARBA" id="ARBA00047672"/>
    </source>
</evidence>
<evidence type="ECO:0000256" key="5">
    <source>
        <dbReference type="ARBA" id="ARBA00040276"/>
    </source>
</evidence>
<sequence>MDISGKVAIVTGGAQGIGRAVTECLLKKGARGVTITDVHEQKGQETVNEFSQQYDQKRVTFMYADVTLKSQMEDVFRQTKTTFGRVDILICNAGICNEYEWERMVDINFASTIRNTYLAVEYMGTKNGGNGGVIIINSSLLGLIPNSIIPVYAAAKSGLVGFARSVAFEPMMSENAIRVAAICPGAVNTQIRNSLITRYDEIMQELMKTETSLEPYVIGDHVVTMIEDAKYNGCACVVTHDVPFSVVDPPEIVHSQCNS</sequence>
<dbReference type="Proteomes" id="UP000694865">
    <property type="component" value="Unplaced"/>
</dbReference>
<protein>
    <recommendedName>
        <fullName evidence="5">15-hydroxyprostaglandin dehydrogenase [NAD(+)]</fullName>
        <ecNumber evidence="3">1.1.1.141</ecNumber>
        <ecNumber evidence="4">1.1.1.232</ecNumber>
    </recommendedName>
    <alternativeName>
        <fullName evidence="7">Eicosanoid/docosanoid dehydrogenase [NAD(+)]</fullName>
    </alternativeName>
    <alternativeName>
        <fullName evidence="6">Prostaglandin dehydrogenase 1</fullName>
    </alternativeName>
</protein>
<evidence type="ECO:0000256" key="4">
    <source>
        <dbReference type="ARBA" id="ARBA00039060"/>
    </source>
</evidence>
<comment type="catalytic activity">
    <reaction evidence="14">
        <text>resolvin D1 + NAD(+) = 17-oxoresolvin D1 + NADH + H(+)</text>
        <dbReference type="Rhea" id="RHEA:50128"/>
        <dbReference type="ChEBI" id="CHEBI:15378"/>
        <dbReference type="ChEBI" id="CHEBI:57540"/>
        <dbReference type="ChEBI" id="CHEBI:57945"/>
        <dbReference type="ChEBI" id="CHEBI:132079"/>
        <dbReference type="ChEBI" id="CHEBI:132081"/>
    </reaction>
    <physiologicalReaction direction="left-to-right" evidence="14">
        <dbReference type="Rhea" id="RHEA:50129"/>
    </physiologicalReaction>
</comment>
<accession>A0ABM0MLX4</accession>
<dbReference type="InterPro" id="IPR036291">
    <property type="entry name" value="NAD(P)-bd_dom_sf"/>
</dbReference>
<evidence type="ECO:0000256" key="9">
    <source>
        <dbReference type="ARBA" id="ARBA00047325"/>
    </source>
</evidence>
<evidence type="ECO:0000256" key="20">
    <source>
        <dbReference type="ARBA" id="ARBA00049151"/>
    </source>
</evidence>
<comment type="catalytic activity">
    <reaction evidence="15">
        <text>resolvin D2 + NAD(+) = 7-oxoresolvin D2 + NADH + H(+)</text>
        <dbReference type="Rhea" id="RHEA:53584"/>
        <dbReference type="ChEBI" id="CHEBI:15378"/>
        <dbReference type="ChEBI" id="CHEBI:57540"/>
        <dbReference type="ChEBI" id="CHEBI:57945"/>
        <dbReference type="ChEBI" id="CHEBI:133367"/>
        <dbReference type="ChEBI" id="CHEBI:137497"/>
    </reaction>
    <physiologicalReaction direction="left-to-right" evidence="15">
        <dbReference type="Rhea" id="RHEA:53585"/>
    </physiologicalReaction>
</comment>
<keyword evidence="23" id="KW-1185">Reference proteome</keyword>
<evidence type="ECO:0000256" key="14">
    <source>
        <dbReference type="ARBA" id="ARBA00048170"/>
    </source>
</evidence>
<evidence type="ECO:0000256" key="12">
    <source>
        <dbReference type="ARBA" id="ARBA00048140"/>
    </source>
</evidence>
<name>A0ABM0MLX4_SACKO</name>
<reference evidence="24" key="1">
    <citation type="submission" date="2025-08" db="UniProtKB">
        <authorList>
            <consortium name="RefSeq"/>
        </authorList>
    </citation>
    <scope>IDENTIFICATION</scope>
    <source>
        <tissue evidence="24">Testes</tissue>
    </source>
</reference>
<evidence type="ECO:0000256" key="13">
    <source>
        <dbReference type="ARBA" id="ARBA00048144"/>
    </source>
</evidence>
<dbReference type="EC" id="1.1.1.232" evidence="4"/>
<comment type="catalytic activity">
    <reaction evidence="20">
        <text>(15S)-hydroxy-(5Z,8Z,11Z,13E)-eicosatetraenoate + NAD(+) = 15-oxo-(5Z,8Z,11Z,13E)-eicosatetraenoate + NADH + H(+)</text>
        <dbReference type="Rhea" id="RHEA:23260"/>
        <dbReference type="ChEBI" id="CHEBI:15378"/>
        <dbReference type="ChEBI" id="CHEBI:57409"/>
        <dbReference type="ChEBI" id="CHEBI:57410"/>
        <dbReference type="ChEBI" id="CHEBI:57540"/>
        <dbReference type="ChEBI" id="CHEBI:57945"/>
        <dbReference type="EC" id="1.1.1.232"/>
    </reaction>
    <physiologicalReaction direction="left-to-right" evidence="20">
        <dbReference type="Rhea" id="RHEA:23261"/>
    </physiologicalReaction>
</comment>
<comment type="catalytic activity">
    <reaction evidence="17">
        <text>prostaglandin A1 + NAD(+) = 15-oxo-prostaglandin A1 + NADH + H(+)</text>
        <dbReference type="Rhea" id="RHEA:41263"/>
        <dbReference type="ChEBI" id="CHEBI:15378"/>
        <dbReference type="ChEBI" id="CHEBI:57398"/>
        <dbReference type="ChEBI" id="CHEBI:57540"/>
        <dbReference type="ChEBI" id="CHEBI:57945"/>
        <dbReference type="ChEBI" id="CHEBI:85072"/>
    </reaction>
    <physiologicalReaction direction="left-to-right" evidence="17">
        <dbReference type="Rhea" id="RHEA:41264"/>
    </physiologicalReaction>
</comment>
<evidence type="ECO:0000256" key="6">
    <source>
        <dbReference type="ARBA" id="ARBA00041812"/>
    </source>
</evidence>
<comment type="catalytic activity">
    <reaction evidence="13">
        <text>(11R)-hydroxy-(5Z,8Z,12E,14Z)-eicosatetraenoate + NAD(+) = 11-oxo-(5Z,8Z,12E,14Z)-eicosatetraenoate + NADH + H(+)</text>
        <dbReference type="Rhea" id="RHEA:48640"/>
        <dbReference type="ChEBI" id="CHEBI:15378"/>
        <dbReference type="ChEBI" id="CHEBI:57540"/>
        <dbReference type="ChEBI" id="CHEBI:57945"/>
        <dbReference type="ChEBI" id="CHEBI:78836"/>
        <dbReference type="ChEBI" id="CHEBI:90697"/>
    </reaction>
    <physiologicalReaction direction="left-to-right" evidence="13">
        <dbReference type="Rhea" id="RHEA:48641"/>
    </physiologicalReaction>
</comment>
<comment type="catalytic activity">
    <reaction evidence="21">
        <text>resolvin E1 + NAD(+) = 18-oxo-resolvin E1 + NADH + H(+)</text>
        <dbReference type="Rhea" id="RHEA:49244"/>
        <dbReference type="ChEBI" id="CHEBI:15378"/>
        <dbReference type="ChEBI" id="CHEBI:57540"/>
        <dbReference type="ChEBI" id="CHEBI:57945"/>
        <dbReference type="ChEBI" id="CHEBI:91000"/>
        <dbReference type="ChEBI" id="CHEBI:91001"/>
    </reaction>
    <physiologicalReaction direction="left-to-right" evidence="21">
        <dbReference type="Rhea" id="RHEA:49245"/>
    </physiologicalReaction>
</comment>
<evidence type="ECO:0000256" key="8">
    <source>
        <dbReference type="ARBA" id="ARBA00045705"/>
    </source>
</evidence>
<evidence type="ECO:0000256" key="19">
    <source>
        <dbReference type="ARBA" id="ARBA00048921"/>
    </source>
</evidence>
<comment type="function">
    <text evidence="8">Catalyzes the NAD-dependent dehydrogenation (oxidation) of a broad array of hydroxylated polyunsaturated fatty acids (mainly eicosanoids and docosanoids, including prostaglandins, lipoxins and resolvins), yielding their corresponding keto (oxo) metabolites. Decreases the levels of the pro-proliferative prostaglandins such as prostaglandin E2 (whose activity is increased in cancer because of an increase in the expression of cyclooxygenase 2) and generates oxo-fatty acid products that can profoundly influence cell function by abrogating pro-inflammatory cytokine expression. Converts resolvins E1, D1 and D2 to their oxo products, which represents a mode of resolvin inactivation. Resolvin E1 plays important roles during the resolution phase of acute inflammation, while resolvins D1 and D2 have a unique role in obesity-induced adipose inflammation.</text>
</comment>
<evidence type="ECO:0000256" key="18">
    <source>
        <dbReference type="ARBA" id="ARBA00048739"/>
    </source>
</evidence>
<comment type="similarity">
    <text evidence="1 22">Belongs to the short-chain dehydrogenases/reductases (SDR) family.</text>
</comment>
<evidence type="ECO:0000313" key="24">
    <source>
        <dbReference type="RefSeq" id="XP_006821015.1"/>
    </source>
</evidence>